<dbReference type="GO" id="GO:0003677">
    <property type="term" value="F:DNA binding"/>
    <property type="evidence" value="ECO:0007669"/>
    <property type="project" value="InterPro"/>
</dbReference>
<evidence type="ECO:0000313" key="6">
    <source>
        <dbReference type="EMBL" id="SDZ40055.1"/>
    </source>
</evidence>
<dbReference type="OrthoDB" id="9763644at2"/>
<dbReference type="Gene3D" id="3.40.50.300">
    <property type="entry name" value="P-loop containing nucleotide triphosphate hydrolases"/>
    <property type="match status" value="1"/>
</dbReference>
<keyword evidence="1" id="KW-0547">Nucleotide-binding</keyword>
<feature type="domain" description="SF3 helicase" evidence="5">
    <location>
        <begin position="436"/>
        <end position="596"/>
    </location>
</feature>
<evidence type="ECO:0000313" key="7">
    <source>
        <dbReference type="Proteomes" id="UP000198625"/>
    </source>
</evidence>
<proteinExistence type="predicted"/>
<dbReference type="InterPro" id="IPR045455">
    <property type="entry name" value="NrS-1_pol-like_helicase"/>
</dbReference>
<dbReference type="InterPro" id="IPR051620">
    <property type="entry name" value="ORF904-like_C"/>
</dbReference>
<dbReference type="Gene3D" id="3.90.580.10">
    <property type="entry name" value="Zinc finger, CHC2-type domain"/>
    <property type="match status" value="1"/>
</dbReference>
<protein>
    <submittedName>
        <fullName evidence="6">Putative DNA primase/helicase</fullName>
    </submittedName>
</protein>
<dbReference type="CDD" id="cd01029">
    <property type="entry name" value="TOPRIM_primases"/>
    <property type="match status" value="1"/>
</dbReference>
<dbReference type="InterPro" id="IPR027417">
    <property type="entry name" value="P-loop_NTPase"/>
</dbReference>
<keyword evidence="3 6" id="KW-0347">Helicase</keyword>
<evidence type="ECO:0000256" key="1">
    <source>
        <dbReference type="ARBA" id="ARBA00022741"/>
    </source>
</evidence>
<evidence type="ECO:0000256" key="4">
    <source>
        <dbReference type="ARBA" id="ARBA00022840"/>
    </source>
</evidence>
<dbReference type="Pfam" id="PF03288">
    <property type="entry name" value="Pox_D5"/>
    <property type="match status" value="1"/>
</dbReference>
<dbReference type="Pfam" id="PF08706">
    <property type="entry name" value="D5_N"/>
    <property type="match status" value="1"/>
</dbReference>
<dbReference type="STRING" id="415015.SAMN05660462_03038"/>
<evidence type="ECO:0000259" key="5">
    <source>
        <dbReference type="PROSITE" id="PS51206"/>
    </source>
</evidence>
<dbReference type="RefSeq" id="WP_091733163.1">
    <property type="nucleotide sequence ID" value="NZ_FNQE01000057.1"/>
</dbReference>
<dbReference type="GO" id="GO:0006260">
    <property type="term" value="P:DNA replication"/>
    <property type="evidence" value="ECO:0007669"/>
    <property type="project" value="InterPro"/>
</dbReference>
<dbReference type="Pfam" id="PF19263">
    <property type="entry name" value="DUF5906"/>
    <property type="match status" value="1"/>
</dbReference>
<dbReference type="Gene3D" id="3.40.1360.10">
    <property type="match status" value="1"/>
</dbReference>
<sequence>MKYNIEDVLSKLTNVRQSSENQWTARCPAHNDDRNSLSIGKGDDGKVLLHCFAGCVYKAILSALDSKEIKAKAIPAMQDKVEKRISAVYSYVDERNELLFQVVRTEPKGFYQRRPDGKGGWINGLKEVRRVIYNLPHVLEAVKNQDQILIVEGEKDANRLCSLGFVATTTPMGASNWKEEYSKFFKQANVAIIPDNDSPGRRYVQKVAESITKKGAKVKIINLPGLSEKEDVSDWLDKGNTKEQLIQLINEKLAYTPIHLSGKVQEQIEIEGFPCTDLGNAERLVAMFGDDIRYCYEAKSWLIWKGTRWEWDETGEIERKAKETVRSIYGEAMGEEDRGRRKDLAEWAKESESKRAIKAMIDLAKSEKGIPIRRSELDKNDWLLNCLNGIIDLKTGQLRKHSKEDYITLLAPVLYNSNAKSEIFDKFINRILPDEELREFIQIAAGYSMTGDTSEEKLFFAYGPPATGKSTLFAAIKSALGDYTATTDFETFLERKGNSGPRNDIARLAGKRFVLGSEVDEGKKLAESLVKQITGNDTITARFLHQEFFEFQPKMKLWLAANFRPRVNANDDAMWRRILQAPFTVHIPKEERDPNLKKFLSNPEQGGPVILAWLVEGCLKWQREGLKVPKIVEDFTAEYKEEMDPLKDFFIDCCVINPLAKANNTQLWEEYENWCRDNGEKFPLGRKKFKQRLESKGFIQERTGSARWWKGIGLKNNKEMTGVTRYDSRKDIKDKTPYNRDEILEQTSHASEVSQKNLELKTYFN</sequence>
<dbReference type="GO" id="GO:0005524">
    <property type="term" value="F:ATP binding"/>
    <property type="evidence" value="ECO:0007669"/>
    <property type="project" value="UniProtKB-KW"/>
</dbReference>
<dbReference type="GO" id="GO:0008270">
    <property type="term" value="F:zinc ion binding"/>
    <property type="evidence" value="ECO:0007669"/>
    <property type="project" value="InterPro"/>
</dbReference>
<dbReference type="SUPFAM" id="SSF52540">
    <property type="entry name" value="P-loop containing nucleoside triphosphate hydrolases"/>
    <property type="match status" value="1"/>
</dbReference>
<dbReference type="AlphaFoldDB" id="A0A1H3SR56"/>
<name>A0A1H3SR56_9FIRM</name>
<dbReference type="Pfam" id="PF13155">
    <property type="entry name" value="Toprim_2"/>
    <property type="match status" value="1"/>
</dbReference>
<dbReference type="Proteomes" id="UP000198625">
    <property type="component" value="Unassembled WGS sequence"/>
</dbReference>
<dbReference type="InterPro" id="IPR006500">
    <property type="entry name" value="Helicase_put_C_phage/plasmid"/>
</dbReference>
<evidence type="ECO:0000256" key="2">
    <source>
        <dbReference type="ARBA" id="ARBA00022801"/>
    </source>
</evidence>
<reference evidence="6 7" key="1">
    <citation type="submission" date="2016-10" db="EMBL/GenBank/DDBJ databases">
        <authorList>
            <person name="de Groot N.N."/>
        </authorList>
    </citation>
    <scope>NUCLEOTIDE SEQUENCE [LARGE SCALE GENOMIC DNA]</scope>
    <source>
        <strain evidence="6 7">DSM 21650</strain>
    </source>
</reference>
<organism evidence="6 7">
    <name type="scientific">Proteiniborus ethanoligenes</name>
    <dbReference type="NCBI Taxonomy" id="415015"/>
    <lineage>
        <taxon>Bacteria</taxon>
        <taxon>Bacillati</taxon>
        <taxon>Bacillota</taxon>
        <taxon>Clostridia</taxon>
        <taxon>Eubacteriales</taxon>
        <taxon>Proteiniborus</taxon>
    </lineage>
</organism>
<keyword evidence="4" id="KW-0067">ATP-binding</keyword>
<dbReference type="InterPro" id="IPR014818">
    <property type="entry name" value="Phage/plasmid_primase_P4_C"/>
</dbReference>
<gene>
    <name evidence="6" type="ORF">SAMN05660462_03038</name>
</gene>
<keyword evidence="7" id="KW-1185">Reference proteome</keyword>
<dbReference type="InterPro" id="IPR034154">
    <property type="entry name" value="TOPRIM_DnaG/twinkle"/>
</dbReference>
<dbReference type="PANTHER" id="PTHR35372">
    <property type="entry name" value="ATP BINDING PROTEIN-RELATED"/>
    <property type="match status" value="1"/>
</dbReference>
<dbReference type="SMART" id="SM00885">
    <property type="entry name" value="D5_N"/>
    <property type="match status" value="1"/>
</dbReference>
<evidence type="ECO:0000256" key="3">
    <source>
        <dbReference type="ARBA" id="ARBA00022806"/>
    </source>
</evidence>
<dbReference type="SUPFAM" id="SSF56731">
    <property type="entry name" value="DNA primase core"/>
    <property type="match status" value="1"/>
</dbReference>
<dbReference type="EMBL" id="FNQE01000057">
    <property type="protein sequence ID" value="SDZ40055.1"/>
    <property type="molecule type" value="Genomic_DNA"/>
</dbReference>
<dbReference type="GO" id="GO:0004386">
    <property type="term" value="F:helicase activity"/>
    <property type="evidence" value="ECO:0007669"/>
    <property type="project" value="UniProtKB-KW"/>
</dbReference>
<dbReference type="InterPro" id="IPR014015">
    <property type="entry name" value="Helicase_SF3_DNA-vir"/>
</dbReference>
<dbReference type="GO" id="GO:0016787">
    <property type="term" value="F:hydrolase activity"/>
    <property type="evidence" value="ECO:0007669"/>
    <property type="project" value="UniProtKB-KW"/>
</dbReference>
<dbReference type="NCBIfam" id="TIGR01613">
    <property type="entry name" value="primase_Cterm"/>
    <property type="match status" value="1"/>
</dbReference>
<keyword evidence="2" id="KW-0378">Hydrolase</keyword>
<accession>A0A1H3SR56</accession>
<dbReference type="PROSITE" id="PS51206">
    <property type="entry name" value="SF3_HELICASE_1"/>
    <property type="match status" value="1"/>
</dbReference>
<dbReference type="InterPro" id="IPR004968">
    <property type="entry name" value="DNA_primase/NTPase_C"/>
</dbReference>
<dbReference type="PANTHER" id="PTHR35372:SF2">
    <property type="entry name" value="SF3 HELICASE DOMAIN-CONTAINING PROTEIN"/>
    <property type="match status" value="1"/>
</dbReference>
<dbReference type="InterPro" id="IPR036977">
    <property type="entry name" value="DNA_primase_Znf_CHC2"/>
</dbReference>